<dbReference type="AlphaFoldDB" id="K8PFN5"/>
<dbReference type="PROSITE" id="PS51257">
    <property type="entry name" value="PROKAR_LIPOPROTEIN"/>
    <property type="match status" value="1"/>
</dbReference>
<keyword evidence="4" id="KW-1185">Reference proteome</keyword>
<dbReference type="eggNOG" id="ENOG502ZUHH">
    <property type="taxonomic scope" value="Bacteria"/>
</dbReference>
<evidence type="ECO:0000313" key="3">
    <source>
        <dbReference type="EMBL" id="EKS39569.1"/>
    </source>
</evidence>
<organism evidence="3 4">
    <name type="scientific">Afipia broomeae ATCC 49717</name>
    <dbReference type="NCBI Taxonomy" id="883078"/>
    <lineage>
        <taxon>Bacteria</taxon>
        <taxon>Pseudomonadati</taxon>
        <taxon>Pseudomonadota</taxon>
        <taxon>Alphaproteobacteria</taxon>
        <taxon>Hyphomicrobiales</taxon>
        <taxon>Nitrobacteraceae</taxon>
        <taxon>Afipia</taxon>
    </lineage>
</organism>
<sequence length="172" mass="18104">MHRSQRLIAATVLAAMSLALAGCSSGNFDPTDLMDMFDTKKKLPGERRPVFPEGVPGVEQGVPRDMYKGAARQDAPPVAETPPPAPEPKAKSSKSAAREAEPFPTPVDDASAPAPKMKKPKRTRITAPEPDAEPAAPAPQRQQQAAPPQQAAPQQQAPSSFPAPLPSGGFAR</sequence>
<dbReference type="RefSeq" id="WP_006020248.1">
    <property type="nucleotide sequence ID" value="NZ_KB375282.1"/>
</dbReference>
<dbReference type="EMBL" id="AGWX01000002">
    <property type="protein sequence ID" value="EKS39569.1"/>
    <property type="molecule type" value="Genomic_DNA"/>
</dbReference>
<proteinExistence type="predicted"/>
<feature type="region of interest" description="Disordered" evidence="1">
    <location>
        <begin position="41"/>
        <end position="172"/>
    </location>
</feature>
<feature type="compositionally biased region" description="Low complexity" evidence="1">
    <location>
        <begin position="127"/>
        <end position="162"/>
    </location>
</feature>
<evidence type="ECO:0000256" key="2">
    <source>
        <dbReference type="SAM" id="SignalP"/>
    </source>
</evidence>
<name>K8PFN5_9BRAD</name>
<accession>K8PFN5</accession>
<dbReference type="PATRIC" id="fig|883078.3.peg.1567"/>
<protein>
    <submittedName>
        <fullName evidence="3">Uncharacterized protein</fullName>
    </submittedName>
</protein>
<reference evidence="3 4" key="1">
    <citation type="submission" date="2012-04" db="EMBL/GenBank/DDBJ databases">
        <title>The Genome Sequence of Afipia broomeae ATCC 49717.</title>
        <authorList>
            <consortium name="The Broad Institute Genome Sequencing Platform"/>
            <person name="Earl A."/>
            <person name="Ward D."/>
            <person name="Feldgarden M."/>
            <person name="Gevers D."/>
            <person name="Huys G."/>
            <person name="Walker B."/>
            <person name="Young S.K."/>
            <person name="Zeng Q."/>
            <person name="Gargeya S."/>
            <person name="Fitzgerald M."/>
            <person name="Haas B."/>
            <person name="Abouelleil A."/>
            <person name="Alvarado L."/>
            <person name="Arachchi H.M."/>
            <person name="Berlin A."/>
            <person name="Chapman S.B."/>
            <person name="Goldberg J."/>
            <person name="Griggs A."/>
            <person name="Gujja S."/>
            <person name="Hansen M."/>
            <person name="Howarth C."/>
            <person name="Imamovic A."/>
            <person name="Larimer J."/>
            <person name="McCowen C."/>
            <person name="Montmayeur A."/>
            <person name="Murphy C."/>
            <person name="Neiman D."/>
            <person name="Pearson M."/>
            <person name="Priest M."/>
            <person name="Roberts A."/>
            <person name="Saif S."/>
            <person name="Shea T."/>
            <person name="Sisk P."/>
            <person name="Sykes S."/>
            <person name="Wortman J."/>
            <person name="Nusbaum C."/>
            <person name="Birren B."/>
        </authorList>
    </citation>
    <scope>NUCLEOTIDE SEQUENCE [LARGE SCALE GENOMIC DNA]</scope>
    <source>
        <strain evidence="3 4">ATCC 49717</strain>
    </source>
</reference>
<evidence type="ECO:0000313" key="4">
    <source>
        <dbReference type="Proteomes" id="UP000001096"/>
    </source>
</evidence>
<gene>
    <name evidence="3" type="ORF">HMPREF9695_01530</name>
</gene>
<feature type="compositionally biased region" description="Basic and acidic residues" evidence="1">
    <location>
        <begin position="41"/>
        <end position="50"/>
    </location>
</feature>
<feature type="chain" id="PRO_5003919959" evidence="2">
    <location>
        <begin position="22"/>
        <end position="172"/>
    </location>
</feature>
<evidence type="ECO:0000256" key="1">
    <source>
        <dbReference type="SAM" id="MobiDB-lite"/>
    </source>
</evidence>
<dbReference type="HOGENOM" id="CLU_1465558_0_0_5"/>
<comment type="caution">
    <text evidence="3">The sequence shown here is derived from an EMBL/GenBank/DDBJ whole genome shotgun (WGS) entry which is preliminary data.</text>
</comment>
<dbReference type="Proteomes" id="UP000001096">
    <property type="component" value="Unassembled WGS sequence"/>
</dbReference>
<keyword evidence="2" id="KW-0732">Signal</keyword>
<feature type="signal peptide" evidence="2">
    <location>
        <begin position="1"/>
        <end position="21"/>
    </location>
</feature>